<comment type="caution">
    <text evidence="2">The sequence shown here is derived from an EMBL/GenBank/DDBJ whole genome shotgun (WGS) entry which is preliminary data.</text>
</comment>
<dbReference type="EMBL" id="JACRIW010000034">
    <property type="protein sequence ID" value="MBI5168776.1"/>
    <property type="molecule type" value="Genomic_DNA"/>
</dbReference>
<dbReference type="AlphaFoldDB" id="A0A933W8A4"/>
<proteinExistence type="predicted"/>
<keyword evidence="1" id="KW-1133">Transmembrane helix</keyword>
<keyword evidence="1" id="KW-0812">Transmembrane</keyword>
<gene>
    <name evidence="2" type="ORF">HZA61_04735</name>
</gene>
<evidence type="ECO:0000313" key="3">
    <source>
        <dbReference type="Proteomes" id="UP000696931"/>
    </source>
</evidence>
<accession>A0A933W8A4</accession>
<feature type="transmembrane region" description="Helical" evidence="1">
    <location>
        <begin position="92"/>
        <end position="110"/>
    </location>
</feature>
<dbReference type="Proteomes" id="UP000696931">
    <property type="component" value="Unassembled WGS sequence"/>
</dbReference>
<feature type="transmembrane region" description="Helical" evidence="1">
    <location>
        <begin position="12"/>
        <end position="34"/>
    </location>
</feature>
<protein>
    <submittedName>
        <fullName evidence="2">Uncharacterized protein</fullName>
    </submittedName>
</protein>
<name>A0A933W8A4_UNCEI</name>
<keyword evidence="1" id="KW-0472">Membrane</keyword>
<evidence type="ECO:0000256" key="1">
    <source>
        <dbReference type="SAM" id="Phobius"/>
    </source>
</evidence>
<sequence length="116" mass="11593">MTPEGGAAPAPARVPPAVPLCAAGLVVLFAGAFVRLPVPLALAGGVCATAGAAWLALALRRWQLGLLALAMAYQSGLPLVRHESPPPGGASTLVLLAAYAALVFGGWWVGRRSAGS</sequence>
<evidence type="ECO:0000313" key="2">
    <source>
        <dbReference type="EMBL" id="MBI5168776.1"/>
    </source>
</evidence>
<feature type="transmembrane region" description="Helical" evidence="1">
    <location>
        <begin position="40"/>
        <end position="57"/>
    </location>
</feature>
<organism evidence="2 3">
    <name type="scientific">Eiseniibacteriota bacterium</name>
    <dbReference type="NCBI Taxonomy" id="2212470"/>
    <lineage>
        <taxon>Bacteria</taxon>
        <taxon>Candidatus Eiseniibacteriota</taxon>
    </lineage>
</organism>
<reference evidence="2" key="1">
    <citation type="submission" date="2020-07" db="EMBL/GenBank/DDBJ databases">
        <title>Huge and variable diversity of episymbiotic CPR bacteria and DPANN archaea in groundwater ecosystems.</title>
        <authorList>
            <person name="He C.Y."/>
            <person name="Keren R."/>
            <person name="Whittaker M."/>
            <person name="Farag I.F."/>
            <person name="Doudna J."/>
            <person name="Cate J.H.D."/>
            <person name="Banfield J.F."/>
        </authorList>
    </citation>
    <scope>NUCLEOTIDE SEQUENCE</scope>
    <source>
        <strain evidence="2">NC_groundwater_1813_Pr3_B-0.1um_71_17</strain>
    </source>
</reference>